<gene>
    <name evidence="6" type="ORF">ENL71_04105</name>
</gene>
<comment type="caution">
    <text evidence="6">The sequence shown here is derived from an EMBL/GenBank/DDBJ whole genome shotgun (WGS) entry which is preliminary data.</text>
</comment>
<evidence type="ECO:0000256" key="5">
    <source>
        <dbReference type="RuleBase" id="RU361279"/>
    </source>
</evidence>
<feature type="binding site" evidence="4">
    <location>
        <begin position="3"/>
        <end position="7"/>
    </location>
    <ligand>
        <name>ATP</name>
        <dbReference type="ChEBI" id="CHEBI:30616"/>
    </ligand>
</feature>
<protein>
    <recommendedName>
        <fullName evidence="5">5-formyltetrahydrofolate cyclo-ligase</fullName>
        <ecNumber evidence="5">6.3.3.2</ecNumber>
    </recommendedName>
</protein>
<dbReference type="SUPFAM" id="SSF100950">
    <property type="entry name" value="NagB/RpiA/CoA transferase-like"/>
    <property type="match status" value="1"/>
</dbReference>
<dbReference type="GO" id="GO:0009396">
    <property type="term" value="P:folic acid-containing compound biosynthetic process"/>
    <property type="evidence" value="ECO:0007669"/>
    <property type="project" value="TreeGrafter"/>
</dbReference>
<keyword evidence="5" id="KW-0479">Metal-binding</keyword>
<comment type="cofactor">
    <cofactor evidence="5">
        <name>Mg(2+)</name>
        <dbReference type="ChEBI" id="CHEBI:18420"/>
    </cofactor>
</comment>
<dbReference type="EC" id="6.3.3.2" evidence="5"/>
<feature type="binding site" evidence="4">
    <location>
        <position position="49"/>
    </location>
    <ligand>
        <name>substrate</name>
    </ligand>
</feature>
<feature type="binding site" evidence="4">
    <location>
        <position position="54"/>
    </location>
    <ligand>
        <name>substrate</name>
    </ligand>
</feature>
<feature type="binding site" evidence="4">
    <location>
        <begin position="130"/>
        <end position="138"/>
    </location>
    <ligand>
        <name>ATP</name>
        <dbReference type="ChEBI" id="CHEBI:30616"/>
    </ligand>
</feature>
<sequence>MVKRKIRKVIGIRRKLVEPRKKLYLDILVYRNLKKLLSTFEFQTIFIYMSLPYEVDTKRIMEYLIRKNKKVYVPKVVNSAEMVACEYKGENKLHRNKLGILEPSSTQQIPTSRIDVCIIPIVAFDKDLNRVGFGKGYYDRFLKNVSPHCLKIGVAYHFQKVKRIKTEEHDVKLDIIVTDRFVLLRKNGYRGEYDEKDTT</sequence>
<dbReference type="PIRSF" id="PIRSF006806">
    <property type="entry name" value="FTHF_cligase"/>
    <property type="match status" value="1"/>
</dbReference>
<evidence type="ECO:0000256" key="2">
    <source>
        <dbReference type="ARBA" id="ARBA00022741"/>
    </source>
</evidence>
<dbReference type="Gene3D" id="3.40.50.10420">
    <property type="entry name" value="NagB/RpiA/CoA transferase-like"/>
    <property type="match status" value="1"/>
</dbReference>
<keyword evidence="6" id="KW-0436">Ligase</keyword>
<keyword evidence="3 4" id="KW-0067">ATP-binding</keyword>
<comment type="catalytic activity">
    <reaction evidence="5">
        <text>(6S)-5-formyl-5,6,7,8-tetrahydrofolate + ATP = (6R)-5,10-methenyltetrahydrofolate + ADP + phosphate</text>
        <dbReference type="Rhea" id="RHEA:10488"/>
        <dbReference type="ChEBI" id="CHEBI:30616"/>
        <dbReference type="ChEBI" id="CHEBI:43474"/>
        <dbReference type="ChEBI" id="CHEBI:57455"/>
        <dbReference type="ChEBI" id="CHEBI:57457"/>
        <dbReference type="ChEBI" id="CHEBI:456216"/>
        <dbReference type="EC" id="6.3.3.2"/>
    </reaction>
</comment>
<keyword evidence="2 4" id="KW-0547">Nucleotide-binding</keyword>
<evidence type="ECO:0000313" key="6">
    <source>
        <dbReference type="EMBL" id="HHS01700.1"/>
    </source>
</evidence>
<dbReference type="GO" id="GO:0035999">
    <property type="term" value="P:tetrahydrofolate interconversion"/>
    <property type="evidence" value="ECO:0007669"/>
    <property type="project" value="TreeGrafter"/>
</dbReference>
<comment type="similarity">
    <text evidence="1 5">Belongs to the 5-formyltetrahydrofolate cyclo-ligase family.</text>
</comment>
<reference evidence="6" key="1">
    <citation type="journal article" date="2020" name="mSystems">
        <title>Genome- and Community-Level Interaction Insights into Carbon Utilization and Element Cycling Functions of Hydrothermarchaeota in Hydrothermal Sediment.</title>
        <authorList>
            <person name="Zhou Z."/>
            <person name="Liu Y."/>
            <person name="Xu W."/>
            <person name="Pan J."/>
            <person name="Luo Z.H."/>
            <person name="Li M."/>
        </authorList>
    </citation>
    <scope>NUCLEOTIDE SEQUENCE [LARGE SCALE GENOMIC DNA]</scope>
    <source>
        <strain evidence="6">SpSt-102</strain>
    </source>
</reference>
<dbReference type="AlphaFoldDB" id="A0A7C5Z8B3"/>
<evidence type="ECO:0000256" key="3">
    <source>
        <dbReference type="ARBA" id="ARBA00022840"/>
    </source>
</evidence>
<evidence type="ECO:0000256" key="1">
    <source>
        <dbReference type="ARBA" id="ARBA00010638"/>
    </source>
</evidence>
<dbReference type="InterPro" id="IPR037171">
    <property type="entry name" value="NagB/RpiA_transferase-like"/>
</dbReference>
<proteinExistence type="inferred from homology"/>
<dbReference type="PANTHER" id="PTHR23407">
    <property type="entry name" value="ATPASE INHIBITOR/5-FORMYLTETRAHYDROFOLATE CYCLO-LIGASE"/>
    <property type="match status" value="1"/>
</dbReference>
<name>A0A7C5Z8B3_9FIRM</name>
<dbReference type="NCBIfam" id="TIGR02727">
    <property type="entry name" value="MTHFS_bact"/>
    <property type="match status" value="1"/>
</dbReference>
<dbReference type="GO" id="GO:0046872">
    <property type="term" value="F:metal ion binding"/>
    <property type="evidence" value="ECO:0007669"/>
    <property type="project" value="UniProtKB-KW"/>
</dbReference>
<evidence type="ECO:0000256" key="4">
    <source>
        <dbReference type="PIRSR" id="PIRSR006806-1"/>
    </source>
</evidence>
<organism evidence="6">
    <name type="scientific">Caldicellulosiruptor owensensis</name>
    <dbReference type="NCBI Taxonomy" id="55205"/>
    <lineage>
        <taxon>Bacteria</taxon>
        <taxon>Bacillati</taxon>
        <taxon>Bacillota</taxon>
        <taxon>Bacillota incertae sedis</taxon>
        <taxon>Caldicellulosiruptorales</taxon>
        <taxon>Caldicellulosiruptoraceae</taxon>
        <taxon>Caldicellulosiruptor</taxon>
    </lineage>
</organism>
<dbReference type="PANTHER" id="PTHR23407:SF1">
    <property type="entry name" value="5-FORMYLTETRAHYDROFOLATE CYCLO-LIGASE"/>
    <property type="match status" value="1"/>
</dbReference>
<accession>A0A7C5Z8B3</accession>
<dbReference type="InterPro" id="IPR002698">
    <property type="entry name" value="FTHF_cligase"/>
</dbReference>
<dbReference type="InterPro" id="IPR024185">
    <property type="entry name" value="FTHF_cligase-like_sf"/>
</dbReference>
<keyword evidence="5" id="KW-0460">Magnesium</keyword>
<dbReference type="GO" id="GO:0005524">
    <property type="term" value="F:ATP binding"/>
    <property type="evidence" value="ECO:0007669"/>
    <property type="project" value="UniProtKB-KW"/>
</dbReference>
<dbReference type="Pfam" id="PF01812">
    <property type="entry name" value="5-FTHF_cyc-lig"/>
    <property type="match status" value="1"/>
</dbReference>
<dbReference type="GO" id="GO:0030272">
    <property type="term" value="F:5-formyltetrahydrofolate cyclo-ligase activity"/>
    <property type="evidence" value="ECO:0007669"/>
    <property type="project" value="UniProtKB-EC"/>
</dbReference>
<dbReference type="EMBL" id="DRUZ01000052">
    <property type="protein sequence ID" value="HHS01700.1"/>
    <property type="molecule type" value="Genomic_DNA"/>
</dbReference>